<accession>A0A8B6GQT1</accession>
<keyword evidence="2" id="KW-1185">Reference proteome</keyword>
<dbReference type="OrthoDB" id="6143207at2759"/>
<dbReference type="EMBL" id="UYJE01008780">
    <property type="protein sequence ID" value="VDI67189.1"/>
    <property type="molecule type" value="Genomic_DNA"/>
</dbReference>
<evidence type="ECO:0000313" key="2">
    <source>
        <dbReference type="Proteomes" id="UP000596742"/>
    </source>
</evidence>
<comment type="caution">
    <text evidence="1">The sequence shown here is derived from an EMBL/GenBank/DDBJ whole genome shotgun (WGS) entry which is preliminary data.</text>
</comment>
<sequence>MASHPALHNGKVYRLLAQDDNPEHGLFAKDYYMNERSTVTAAYHVAWGSTNNRRDSKYISACLNYNDALRFSQRNQFLNGHIVSIDTDQLNVLHVYDPNVRLQLNAEQNEENPKTISNFDSFANERKEVLIVGPIPANCVTIITNRQDLPNRHGNVPRH</sequence>
<gene>
    <name evidence="1" type="ORF">MGAL_10B080655</name>
</gene>
<organism evidence="1 2">
    <name type="scientific">Mytilus galloprovincialis</name>
    <name type="common">Mediterranean mussel</name>
    <dbReference type="NCBI Taxonomy" id="29158"/>
    <lineage>
        <taxon>Eukaryota</taxon>
        <taxon>Metazoa</taxon>
        <taxon>Spiralia</taxon>
        <taxon>Lophotrochozoa</taxon>
        <taxon>Mollusca</taxon>
        <taxon>Bivalvia</taxon>
        <taxon>Autobranchia</taxon>
        <taxon>Pteriomorphia</taxon>
        <taxon>Mytilida</taxon>
        <taxon>Mytiloidea</taxon>
        <taxon>Mytilidae</taxon>
        <taxon>Mytilinae</taxon>
        <taxon>Mytilus</taxon>
    </lineage>
</organism>
<dbReference type="Proteomes" id="UP000596742">
    <property type="component" value="Unassembled WGS sequence"/>
</dbReference>
<evidence type="ECO:0000313" key="1">
    <source>
        <dbReference type="EMBL" id="VDI67189.1"/>
    </source>
</evidence>
<reference evidence="1" key="1">
    <citation type="submission" date="2018-11" db="EMBL/GenBank/DDBJ databases">
        <authorList>
            <person name="Alioto T."/>
            <person name="Alioto T."/>
        </authorList>
    </citation>
    <scope>NUCLEOTIDE SEQUENCE</scope>
</reference>
<dbReference type="AlphaFoldDB" id="A0A8B6GQT1"/>
<proteinExistence type="predicted"/>
<name>A0A8B6GQT1_MYTGA</name>
<protein>
    <submittedName>
        <fullName evidence="1">Uncharacterized protein</fullName>
    </submittedName>
</protein>